<dbReference type="Gene3D" id="3.30.70.330">
    <property type="match status" value="1"/>
</dbReference>
<dbReference type="PROSITE" id="PS50102">
    <property type="entry name" value="RRM"/>
    <property type="match status" value="1"/>
</dbReference>
<protein>
    <recommendedName>
        <fullName evidence="4">RRM domain-containing protein</fullName>
    </recommendedName>
</protein>
<dbReference type="PANTHER" id="PTHR48025">
    <property type="entry name" value="OS02G0815200 PROTEIN"/>
    <property type="match status" value="1"/>
</dbReference>
<feature type="domain" description="RRM" evidence="4">
    <location>
        <begin position="8"/>
        <end position="85"/>
    </location>
</feature>
<name>A0A2P5XGE1_GOSBA</name>
<feature type="region of interest" description="Disordered" evidence="3">
    <location>
        <begin position="184"/>
        <end position="205"/>
    </location>
</feature>
<dbReference type="Pfam" id="PF00076">
    <property type="entry name" value="RRM_1"/>
    <property type="match status" value="1"/>
</dbReference>
<evidence type="ECO:0000256" key="3">
    <source>
        <dbReference type="SAM" id="MobiDB-lite"/>
    </source>
</evidence>
<dbReference type="InterPro" id="IPR035979">
    <property type="entry name" value="RBD_domain_sf"/>
</dbReference>
<evidence type="ECO:0000313" key="5">
    <source>
        <dbReference type="EMBL" id="PPS02403.1"/>
    </source>
</evidence>
<dbReference type="PANTHER" id="PTHR48025:SF1">
    <property type="entry name" value="RRM DOMAIN-CONTAINING PROTEIN"/>
    <property type="match status" value="1"/>
</dbReference>
<dbReference type="GO" id="GO:0003729">
    <property type="term" value="F:mRNA binding"/>
    <property type="evidence" value="ECO:0007669"/>
    <property type="project" value="TreeGrafter"/>
</dbReference>
<accession>A0A2P5XGE1</accession>
<reference evidence="5 6" key="1">
    <citation type="submission" date="2015-01" db="EMBL/GenBank/DDBJ databases">
        <title>Genome of allotetraploid Gossypium barbadense reveals genomic plasticity and fiber elongation in cotton evolution.</title>
        <authorList>
            <person name="Chen X."/>
            <person name="Liu X."/>
            <person name="Zhao B."/>
            <person name="Zheng H."/>
            <person name="Hu Y."/>
            <person name="Lu G."/>
            <person name="Yang C."/>
            <person name="Chen J."/>
            <person name="Shan C."/>
            <person name="Zhang L."/>
            <person name="Zhou Y."/>
            <person name="Wang L."/>
            <person name="Guo W."/>
            <person name="Bai Y."/>
            <person name="Ruan J."/>
            <person name="Shangguan X."/>
            <person name="Mao Y."/>
            <person name="Jiang J."/>
            <person name="Zhu Y."/>
            <person name="Lei J."/>
            <person name="Kang H."/>
            <person name="Chen S."/>
            <person name="He X."/>
            <person name="Wang R."/>
            <person name="Wang Y."/>
            <person name="Chen J."/>
            <person name="Wang L."/>
            <person name="Yu S."/>
            <person name="Wang B."/>
            <person name="Wei J."/>
            <person name="Song S."/>
            <person name="Lu X."/>
            <person name="Gao Z."/>
            <person name="Gu W."/>
            <person name="Deng X."/>
            <person name="Ma D."/>
            <person name="Wang S."/>
            <person name="Liang W."/>
            <person name="Fang L."/>
            <person name="Cai C."/>
            <person name="Zhu X."/>
            <person name="Zhou B."/>
            <person name="Zhang Y."/>
            <person name="Chen Z."/>
            <person name="Xu S."/>
            <person name="Zhu R."/>
            <person name="Wang S."/>
            <person name="Zhang T."/>
            <person name="Zhao G."/>
        </authorList>
    </citation>
    <scope>NUCLEOTIDE SEQUENCE [LARGE SCALE GENOMIC DNA]</scope>
    <source>
        <strain evidence="6">cv. Xinhai21</strain>
        <tissue evidence="5">Leaf</tissue>
    </source>
</reference>
<feature type="compositionally biased region" description="Basic and acidic residues" evidence="3">
    <location>
        <begin position="194"/>
        <end position="205"/>
    </location>
</feature>
<organism evidence="5 6">
    <name type="scientific">Gossypium barbadense</name>
    <name type="common">Sea Island cotton</name>
    <name type="synonym">Hibiscus barbadensis</name>
    <dbReference type="NCBI Taxonomy" id="3634"/>
    <lineage>
        <taxon>Eukaryota</taxon>
        <taxon>Viridiplantae</taxon>
        <taxon>Streptophyta</taxon>
        <taxon>Embryophyta</taxon>
        <taxon>Tracheophyta</taxon>
        <taxon>Spermatophyta</taxon>
        <taxon>Magnoliopsida</taxon>
        <taxon>eudicotyledons</taxon>
        <taxon>Gunneridae</taxon>
        <taxon>Pentapetalae</taxon>
        <taxon>rosids</taxon>
        <taxon>malvids</taxon>
        <taxon>Malvales</taxon>
        <taxon>Malvaceae</taxon>
        <taxon>Malvoideae</taxon>
        <taxon>Gossypium</taxon>
    </lineage>
</organism>
<proteinExistence type="predicted"/>
<dbReference type="InterPro" id="IPR050502">
    <property type="entry name" value="Euk_RNA-bind_prot"/>
</dbReference>
<dbReference type="SMART" id="SM00360">
    <property type="entry name" value="RRM"/>
    <property type="match status" value="1"/>
</dbReference>
<sequence>MARETLQITVFVNNIPASMHWKGLWTLFNFHGVVKDAFILNKKSKVGSRFGFVRFSCVTDAQRAIERLNGFVILGYRIGVKMASFKGRKIWRKKNTHAISITTVSDTRSMAERLSKFGLEEISVKRIQGRFFLIEVPDNEFMEVLKQKDWAYLKECFIKIEPWLEKRFLSKRVAWIDVAVRGQPEEEEGQTPEVESRTRTESEQFSKVRRNDVGGALTINLEECEIEKDSMGLSIEGILSEENLIGNKELISVGDVDNDKELVRAKEDMLNMGLLIQVDPKKGLGQQKSVDLRVGVLSTKEKQKRDRNEKLEKGKAITRFEETIANISLSDSDISNCRRVTLREAKRTWEVGKKLGFSMRGDEEEEIDEIRRLKGQEA</sequence>
<dbReference type="Proteomes" id="UP000239757">
    <property type="component" value="Unassembled WGS sequence"/>
</dbReference>
<dbReference type="OrthoDB" id="1749483at2759"/>
<keyword evidence="1 2" id="KW-0694">RNA-binding</keyword>
<gene>
    <name evidence="5" type="ORF">GOBAR_AA18256</name>
</gene>
<dbReference type="AlphaFoldDB" id="A0A2P5XGE1"/>
<evidence type="ECO:0000256" key="1">
    <source>
        <dbReference type="ARBA" id="ARBA00022884"/>
    </source>
</evidence>
<evidence type="ECO:0000259" key="4">
    <source>
        <dbReference type="PROSITE" id="PS50102"/>
    </source>
</evidence>
<evidence type="ECO:0000256" key="2">
    <source>
        <dbReference type="PROSITE-ProRule" id="PRU00176"/>
    </source>
</evidence>
<dbReference type="EMBL" id="KZ664932">
    <property type="protein sequence ID" value="PPS02403.1"/>
    <property type="molecule type" value="Genomic_DNA"/>
</dbReference>
<dbReference type="InterPro" id="IPR012677">
    <property type="entry name" value="Nucleotide-bd_a/b_plait_sf"/>
</dbReference>
<dbReference type="InterPro" id="IPR000504">
    <property type="entry name" value="RRM_dom"/>
</dbReference>
<dbReference type="SUPFAM" id="SSF54928">
    <property type="entry name" value="RNA-binding domain, RBD"/>
    <property type="match status" value="1"/>
</dbReference>
<dbReference type="GO" id="GO:0005634">
    <property type="term" value="C:nucleus"/>
    <property type="evidence" value="ECO:0007669"/>
    <property type="project" value="TreeGrafter"/>
</dbReference>
<evidence type="ECO:0000313" key="6">
    <source>
        <dbReference type="Proteomes" id="UP000239757"/>
    </source>
</evidence>